<reference evidence="6" key="1">
    <citation type="journal article" date="2014" name="Genome Announc.">
        <title>Genome sequence of the pathogenic fungus Sporothrix schenckii (ATCC 58251).</title>
        <authorList>
            <person name="Cuomo C.A."/>
            <person name="Rodriguez-Del Valle N."/>
            <person name="Perez-Sanchez L."/>
            <person name="Abouelleil A."/>
            <person name="Goldberg J."/>
            <person name="Young S."/>
            <person name="Zeng Q."/>
            <person name="Birren B.W."/>
        </authorList>
    </citation>
    <scope>NUCLEOTIDE SEQUENCE [LARGE SCALE GENOMIC DNA]</scope>
    <source>
        <strain evidence="6">ATCC 58251 / de Perez 2211183</strain>
    </source>
</reference>
<name>U7Q4K0_SPOS1</name>
<evidence type="ECO:0000256" key="3">
    <source>
        <dbReference type="SAM" id="SignalP"/>
    </source>
</evidence>
<feature type="compositionally biased region" description="Low complexity" evidence="1">
    <location>
        <begin position="642"/>
        <end position="663"/>
    </location>
</feature>
<evidence type="ECO:0000313" key="6">
    <source>
        <dbReference type="Proteomes" id="UP000018087"/>
    </source>
</evidence>
<feature type="region of interest" description="Disordered" evidence="1">
    <location>
        <begin position="678"/>
        <end position="704"/>
    </location>
</feature>
<dbReference type="EMBL" id="KI440843">
    <property type="protein sequence ID" value="ERT01641.1"/>
    <property type="molecule type" value="Genomic_DNA"/>
</dbReference>
<protein>
    <recommendedName>
        <fullName evidence="4">Dystroglycan-type cadherin-like domain-containing protein</fullName>
    </recommendedName>
</protein>
<sequence length="1348" mass="141085">MQLPAMLATRAAAWACLIKLVSSSPTISFPFNAQVPPVARIGSTYSFVLAANTFTSSVAATSSSSSADPMTYSLYNAPSWLFIDSSERWLHGTPQDNDVPSGDVAGIPFGIVATDSTGSTTMSVILVVSRNPEPTVKIPIAQQLADTGLPYSEPSSILAYPDQYFNFSLSPSAFSRSGLNYYAVSGDNSPLPSWIAFDTQELKFSGTTPPSDSLVEPPQTFNFQLIASDVTGFSASSVGFSIVVGRRVITVDKPAVVLNATAGKELVYDGLQHGIKIDGRVAGPNDLTAKVLSDMSPPDWLVFDATTWVLSGTPPSSAQNSAFSISFSDALADSVNVTFQVDIDENGTVFRDTLPAMQAQRGSGFHLDLGLYLVQTKGVTVAVETDPKEDWIKFDSSTLVVSGDVPISATASSISISVRATLDSSKATESETFLLQILPGTSSNNATASSSSSATPTTPTSTSTTSASAAAPKSSSSTQTILLAVLIPTLLLALVLTIIACCYLRRRRQKRRELSQHLTNKDISDPVPFSFAYNGQEDIGSSMRALDKEYKVSNLNKAYAAQRTAHEKAKMQVVAEEIPVGTALAGPDDDDDQGESSEHSTDAMMTRAGVVTAATAATAANNVAGHSKSEIPDFPAPPSIHSRGPSSSLSTSSGARSARSNRANAVANGQWPFEASTVMSSVHSRNSSAETGHQSNAASDVSHPVDDAQHRDALGILGSIASSSLSTKKSASVLTRQTVRTSTPMQLDIAVQAAEASRANSAAGGGRLPEHVLDSQEAIVDEDRDSVGTVVVGDGNGNQWHSGQVSHGDGQSSIQAVADGTQSTLESNDAMENGAAGEVNGRRGFLSGFASKIANRFKWGVPVGKARSALKRFSTTGPSSYPSPDAASFDTDLGSVTIGRITTAQPYKPRPVFIGSVQRINEESPQPGSARWNRDSKPGSRASGAVTSRNGASSIQTPRTGVLDHRQQGYNPMHFSDDDDGDEDDDDGESILNGSDFAADEAIRLDPPQPAFLAPSRAERDATDLSQDIASSLSSRRPTSGSSGMSGISAAMEEVRSLLLLSTGTPSSGRSLDSRQQMRRDSDDNGLYAASSNSWETLPSSSEPNWTSLYEYVLPGQRAAAGPLSHYGHGAATTTATATATDASSNEPPTPATGVGLPYAFARPQQIHTGSPGSAAQHQAQARARAAQAEAHAQAQAQAQAQTHAQTQQRAKTAAGASPSSHDDVAASPRTAAYLTPETQMYREPGSAGSSNDEDNDLALEGRGYRHPSSYYGESPYAMTSNDYEYPPPFVAGDGTYHAHDGGGDVVGHGSDGSASSIGVAMSKYPKDPKMTQASLASAASSGIRAFI</sequence>
<dbReference type="InterPro" id="IPR006644">
    <property type="entry name" value="Cadg"/>
</dbReference>
<feature type="compositionally biased region" description="Basic and acidic residues" evidence="1">
    <location>
        <begin position="1072"/>
        <end position="1083"/>
    </location>
</feature>
<dbReference type="AlphaFoldDB" id="U7Q4K0"/>
<keyword evidence="3" id="KW-0732">Signal</keyword>
<feature type="region of interest" description="Disordered" evidence="1">
    <location>
        <begin position="1136"/>
        <end position="1271"/>
    </location>
</feature>
<feature type="chain" id="PRO_5004687995" description="Dystroglycan-type cadherin-like domain-containing protein" evidence="3">
    <location>
        <begin position="24"/>
        <end position="1348"/>
    </location>
</feature>
<feature type="domain" description="Dystroglycan-type cadherin-like" evidence="4">
    <location>
        <begin position="257"/>
        <end position="350"/>
    </location>
</feature>
<dbReference type="Proteomes" id="UP000018087">
    <property type="component" value="Unassembled WGS sequence"/>
</dbReference>
<feature type="region of interest" description="Disordered" evidence="1">
    <location>
        <begin position="623"/>
        <end position="663"/>
    </location>
</feature>
<evidence type="ECO:0000256" key="2">
    <source>
        <dbReference type="SAM" id="Phobius"/>
    </source>
</evidence>
<feature type="transmembrane region" description="Helical" evidence="2">
    <location>
        <begin position="481"/>
        <end position="504"/>
    </location>
</feature>
<feature type="signal peptide" evidence="3">
    <location>
        <begin position="1"/>
        <end position="23"/>
    </location>
</feature>
<feature type="compositionally biased region" description="Acidic residues" evidence="1">
    <location>
        <begin position="977"/>
        <end position="989"/>
    </location>
</feature>
<keyword evidence="2" id="KW-0472">Membrane</keyword>
<feature type="domain" description="Dystroglycan-type cadherin-like" evidence="4">
    <location>
        <begin position="26"/>
        <end position="137"/>
    </location>
</feature>
<feature type="compositionally biased region" description="Polar residues" evidence="1">
    <location>
        <begin position="1090"/>
        <end position="1103"/>
    </location>
</feature>
<dbReference type="GO" id="GO:0005509">
    <property type="term" value="F:calcium ion binding"/>
    <property type="evidence" value="ECO:0007669"/>
    <property type="project" value="InterPro"/>
</dbReference>
<keyword evidence="6" id="KW-1185">Reference proteome</keyword>
<evidence type="ECO:0000256" key="1">
    <source>
        <dbReference type="SAM" id="MobiDB-lite"/>
    </source>
</evidence>
<feature type="region of interest" description="Disordered" evidence="1">
    <location>
        <begin position="917"/>
        <end position="1023"/>
    </location>
</feature>
<keyword evidence="2" id="KW-0812">Transmembrane</keyword>
<dbReference type="GO" id="GO:0016020">
    <property type="term" value="C:membrane"/>
    <property type="evidence" value="ECO:0007669"/>
    <property type="project" value="InterPro"/>
</dbReference>
<keyword evidence="2" id="KW-1133">Transmembrane helix</keyword>
<feature type="region of interest" description="Disordered" evidence="1">
    <location>
        <begin position="443"/>
        <end position="471"/>
    </location>
</feature>
<accession>U7Q4K0</accession>
<organism evidence="5 6">
    <name type="scientific">Sporothrix schenckii (strain ATCC 58251 / de Perez 2211183)</name>
    <name type="common">Rose-picker's disease fungus</name>
    <dbReference type="NCBI Taxonomy" id="1391915"/>
    <lineage>
        <taxon>Eukaryota</taxon>
        <taxon>Fungi</taxon>
        <taxon>Dikarya</taxon>
        <taxon>Ascomycota</taxon>
        <taxon>Pezizomycotina</taxon>
        <taxon>Sordariomycetes</taxon>
        <taxon>Sordariomycetidae</taxon>
        <taxon>Ophiostomatales</taxon>
        <taxon>Ophiostomataceae</taxon>
        <taxon>Sporothrix</taxon>
    </lineage>
</organism>
<evidence type="ECO:0000313" key="5">
    <source>
        <dbReference type="EMBL" id="ERT01641.1"/>
    </source>
</evidence>
<feature type="domain" description="Dystroglycan-type cadherin-like" evidence="4">
    <location>
        <begin position="139"/>
        <end position="254"/>
    </location>
</feature>
<evidence type="ECO:0000259" key="4">
    <source>
        <dbReference type="SMART" id="SM00736"/>
    </source>
</evidence>
<feature type="compositionally biased region" description="Low complexity" evidence="1">
    <location>
        <begin position="1175"/>
        <end position="1215"/>
    </location>
</feature>
<feature type="compositionally biased region" description="Polar residues" evidence="1">
    <location>
        <begin position="678"/>
        <end position="699"/>
    </location>
</feature>
<dbReference type="SUPFAM" id="SSF49313">
    <property type="entry name" value="Cadherin-like"/>
    <property type="match status" value="3"/>
</dbReference>
<dbReference type="eggNOG" id="ENOG502QURR">
    <property type="taxonomic scope" value="Eukaryota"/>
</dbReference>
<gene>
    <name evidence="5" type="ORF">HMPREF1624_02893</name>
</gene>
<dbReference type="STRING" id="1391915.U7Q4K0"/>
<feature type="region of interest" description="Disordered" evidence="1">
    <location>
        <begin position="1063"/>
        <end position="1103"/>
    </location>
</feature>
<feature type="compositionally biased region" description="Polar residues" evidence="1">
    <location>
        <begin position="945"/>
        <end position="959"/>
    </location>
</feature>
<dbReference type="HOGENOM" id="CLU_257887_0_0_1"/>
<dbReference type="SMART" id="SM00736">
    <property type="entry name" value="CADG"/>
    <property type="match status" value="3"/>
</dbReference>
<dbReference type="OrthoDB" id="41532at2759"/>
<dbReference type="InterPro" id="IPR013783">
    <property type="entry name" value="Ig-like_fold"/>
</dbReference>
<proteinExistence type="predicted"/>
<dbReference type="InterPro" id="IPR015919">
    <property type="entry name" value="Cadherin-like_sf"/>
</dbReference>
<dbReference type="Gene3D" id="2.60.40.10">
    <property type="entry name" value="Immunoglobulins"/>
    <property type="match status" value="4"/>
</dbReference>
<dbReference type="Pfam" id="PF05345">
    <property type="entry name" value="He_PIG"/>
    <property type="match status" value="3"/>
</dbReference>